<feature type="compositionally biased region" description="Basic and acidic residues" evidence="2">
    <location>
        <begin position="1504"/>
        <end position="1516"/>
    </location>
</feature>
<feature type="coiled-coil region" evidence="1">
    <location>
        <begin position="1034"/>
        <end position="1103"/>
    </location>
</feature>
<reference evidence="3 4" key="1">
    <citation type="submission" date="2009-08" db="EMBL/GenBank/DDBJ databases">
        <title>The Genome Sequence of Spizellomyces punctatus strain DAOM BR117.</title>
        <authorList>
            <consortium name="The Broad Institute Genome Sequencing Platform"/>
            <person name="Russ C."/>
            <person name="Cuomo C."/>
            <person name="Shea T."/>
            <person name="Young S.K."/>
            <person name="Zeng Q."/>
            <person name="Koehrsen M."/>
            <person name="Haas B."/>
            <person name="Borodovsky M."/>
            <person name="Guigo R."/>
            <person name="Alvarado L."/>
            <person name="Berlin A."/>
            <person name="Bochicchio J."/>
            <person name="Borenstein D."/>
            <person name="Chapman S."/>
            <person name="Chen Z."/>
            <person name="Engels R."/>
            <person name="Freedman E."/>
            <person name="Gellesch M."/>
            <person name="Goldberg J."/>
            <person name="Griggs A."/>
            <person name="Gujja S."/>
            <person name="Heiman D."/>
            <person name="Hepburn T."/>
            <person name="Howarth C."/>
            <person name="Jen D."/>
            <person name="Larson L."/>
            <person name="Lewis B."/>
            <person name="Mehta T."/>
            <person name="Park D."/>
            <person name="Pearson M."/>
            <person name="Roberts A."/>
            <person name="Saif S."/>
            <person name="Shenoy N."/>
            <person name="Sisk P."/>
            <person name="Stolte C."/>
            <person name="Sykes S."/>
            <person name="Thomson T."/>
            <person name="Walk T."/>
            <person name="White J."/>
            <person name="Yandava C."/>
            <person name="Burger G."/>
            <person name="Gray M.W."/>
            <person name="Holland P.W.H."/>
            <person name="King N."/>
            <person name="Lang F.B.F."/>
            <person name="Roger A.J."/>
            <person name="Ruiz-Trillo I."/>
            <person name="Lander E."/>
            <person name="Nusbaum C."/>
        </authorList>
    </citation>
    <scope>NUCLEOTIDE SEQUENCE [LARGE SCALE GENOMIC DNA]</scope>
    <source>
        <strain evidence="3 4">DAOM BR117</strain>
    </source>
</reference>
<protein>
    <submittedName>
        <fullName evidence="3">Uncharacterized protein</fullName>
    </submittedName>
</protein>
<dbReference type="GeneID" id="27685317"/>
<evidence type="ECO:0000256" key="2">
    <source>
        <dbReference type="SAM" id="MobiDB-lite"/>
    </source>
</evidence>
<feature type="compositionally biased region" description="Polar residues" evidence="2">
    <location>
        <begin position="1400"/>
        <end position="1419"/>
    </location>
</feature>
<evidence type="ECO:0000313" key="3">
    <source>
        <dbReference type="EMBL" id="KND04235.1"/>
    </source>
</evidence>
<feature type="compositionally biased region" description="Low complexity" evidence="2">
    <location>
        <begin position="1425"/>
        <end position="1449"/>
    </location>
</feature>
<feature type="compositionally biased region" description="Gly residues" evidence="2">
    <location>
        <begin position="1554"/>
        <end position="1570"/>
    </location>
</feature>
<sequence length="1570" mass="174216">MGDADKEREEKLKLARKKLNKFRQKKVTTSGDAGDAKDYSTERLMPSNKLNGSTTSLESVEIGGEENTLGSGPVPAQKANTGVVSAGLPPPPPSSALPPQAYTAAPRGRVYDPEVLKPDISQGELEKPATEGNTNDGGSFLGGWMGRIIGRTPSSPSAPSIHPDHHTSVEAHTVGVPRNNATDGQDQSPLSITPQSTSPVHAPPKSPYAYTQSPSVSHPTPTLQSGAYSTSDNLHKINELQAALEVARLETKQEHDARMAVEQRVTILTAQINGALERMVKEKQSLVEKLASAEQERDAAIQETERLKVDKEGTSSSNAQLQEREEGVLVLEEEIRARLKEVERWSNEVSEREREFSREKERVENMLRQVEEAKAAVETERIELERLRDLGGMKATEGGDGSPHDEMLAEIQRAGEELEDEKRAVEEMRQRAENLLVQHERFKVDMEKERHAIHEERATLMEEQAQLQAAKVAVATQYQQIEEARQAVEDEQQNLYEARRRLEADTAALEARESVSANITGHQDQPGSLELEAERAALGARESELQKQFDALNERASSIDRSAREVSEAQRLLEADKRSLEAQRTQLSEREDKFRKISEEFLARQEQSNIEADQVARDRVAAETLRRQVEMERAKLSVERAAVEAAEAKVAADRAALADREGKLQRWAEEIGHKQSSVNEERRRLEDQRNRIEESRKVVETERRTLDADRAAFAEREVKYRELMDELLAKQATVREEGIRVEQLRIQYEKDRSQLEQDRRLLLEREGQLRQRTQELLAGQDAATEEAQRAADLRRQCDIDRAQLETERTALLEREAKHKQAVEEFLKQRQAANEAAARTSEKQRQLEIDRVTLSEREALANRALEDHAAKQRELDGAIRTFNEFKAQLDSAMQQREASLQDEKRELEAERAAIKQHAAKERAEMEAQMRVERAKLEESLRMVEADRAAVSKREETVRKSMEDIDKKKVVLAEELGKIDVERSRVAVLRAQVEQERVETEAKLRTITAKEAELARALSNAPGSLKSLGGESPERVKTLETQIAQLSLERDTLRERLSTALTTHEAAARQMSLHGTDVQSLRDRIAELERENRSFQSNVLRLTDMLENERRKDIGGVGIGKGPSILTSPVPSVHTHVDDRVHALELELARLRTAVGQNGHPLGNAEQQGLANDNRGSDVVKPSIQAWTGPDKLLSEAGAGEREGKTTHDLLNVIVALTSTNQSLSNKLEELGSQHRPPGTLPMPVPSPIPPSSMAPQARTPRIPDVRPQQDQHSRYYDGYDRPPFPEAGGSFYGAAGRDTHQADYPRRPTSPYVGKGRQEEGYATDYDYETGRGLRRGRPVVPAPVYSNGDRKVSVASVRSEYKDADGSRGQATRKVGGVSVPDAAGNSSRRESEAHRGSRGPSTTRPGPYQTTRRMSITSDRSDAASHTSTYSTATAAAAAAAARTAALRAKLEAARARVGGESTAAPNLTSASVPAPVPLPEAVRPPQPTRYRNPPQGAPRSSSADRDKDREERPRRPSGRHPPSEATTGMQLYFSNEDLAGFSETTKRILFGEGEGGSSRSGHGSTRGA</sequence>
<accession>A0A0L0HTK7</accession>
<dbReference type="RefSeq" id="XP_016612274.1">
    <property type="nucleotide sequence ID" value="XM_016749986.1"/>
</dbReference>
<dbReference type="STRING" id="645134.A0A0L0HTK7"/>
<feature type="compositionally biased region" description="Basic and acidic residues" evidence="2">
    <location>
        <begin position="304"/>
        <end position="313"/>
    </location>
</feature>
<name>A0A0L0HTK7_SPIPD</name>
<dbReference type="InParanoid" id="A0A0L0HTK7"/>
<dbReference type="Proteomes" id="UP000053201">
    <property type="component" value="Unassembled WGS sequence"/>
</dbReference>
<feature type="compositionally biased region" description="Basic and acidic residues" evidence="2">
    <location>
        <begin position="1260"/>
        <end position="1279"/>
    </location>
</feature>
<feature type="region of interest" description="Disordered" evidence="2">
    <location>
        <begin position="304"/>
        <end position="324"/>
    </location>
</feature>
<feature type="region of interest" description="Disordered" evidence="2">
    <location>
        <begin position="1228"/>
        <end position="1570"/>
    </location>
</feature>
<feature type="compositionally biased region" description="Basic and acidic residues" evidence="2">
    <location>
        <begin position="1296"/>
        <end position="1305"/>
    </location>
</feature>
<dbReference type="PANTHER" id="PTHR45615:SF66">
    <property type="entry name" value="CARD DOMAIN-CONTAINING PROTEIN"/>
    <property type="match status" value="1"/>
</dbReference>
<evidence type="ECO:0000256" key="1">
    <source>
        <dbReference type="SAM" id="Coils"/>
    </source>
</evidence>
<feature type="coiled-coil region" evidence="1">
    <location>
        <begin position="342"/>
        <end position="449"/>
    </location>
</feature>
<feature type="compositionally biased region" description="Polar residues" evidence="2">
    <location>
        <begin position="209"/>
        <end position="230"/>
    </location>
</feature>
<keyword evidence="4" id="KW-1185">Reference proteome</keyword>
<feature type="coiled-coil region" evidence="1">
    <location>
        <begin position="885"/>
        <end position="952"/>
    </location>
</feature>
<gene>
    <name evidence="3" type="ORF">SPPG_01666</name>
</gene>
<feature type="coiled-coil region" evidence="1">
    <location>
        <begin position="675"/>
        <end position="705"/>
    </location>
</feature>
<dbReference type="VEuPathDB" id="FungiDB:SPPG_01666"/>
<feature type="compositionally biased region" description="Polar residues" evidence="2">
    <location>
        <begin position="48"/>
        <end position="58"/>
    </location>
</feature>
<organism evidence="3 4">
    <name type="scientific">Spizellomyces punctatus (strain DAOM BR117)</name>
    <dbReference type="NCBI Taxonomy" id="645134"/>
    <lineage>
        <taxon>Eukaryota</taxon>
        <taxon>Fungi</taxon>
        <taxon>Fungi incertae sedis</taxon>
        <taxon>Chytridiomycota</taxon>
        <taxon>Chytridiomycota incertae sedis</taxon>
        <taxon>Chytridiomycetes</taxon>
        <taxon>Spizellomycetales</taxon>
        <taxon>Spizellomycetaceae</taxon>
        <taxon>Spizellomyces</taxon>
    </lineage>
</organism>
<feature type="compositionally biased region" description="Pro residues" evidence="2">
    <location>
        <begin position="1476"/>
        <end position="1489"/>
    </location>
</feature>
<dbReference type="PANTHER" id="PTHR45615">
    <property type="entry name" value="MYOSIN HEAVY CHAIN, NON-MUSCLE"/>
    <property type="match status" value="1"/>
</dbReference>
<evidence type="ECO:0000313" key="4">
    <source>
        <dbReference type="Proteomes" id="UP000053201"/>
    </source>
</evidence>
<keyword evidence="1" id="KW-0175">Coiled coil</keyword>
<feature type="compositionally biased region" description="Polar residues" evidence="2">
    <location>
        <begin position="179"/>
        <end position="199"/>
    </location>
</feature>
<feature type="region of interest" description="Disordered" evidence="2">
    <location>
        <begin position="21"/>
        <end position="230"/>
    </location>
</feature>
<proteinExistence type="predicted"/>
<feature type="compositionally biased region" description="Pro residues" evidence="2">
    <location>
        <begin position="1237"/>
        <end position="1251"/>
    </location>
</feature>
<dbReference type="OrthoDB" id="2141767at2759"/>
<dbReference type="EMBL" id="KQ257451">
    <property type="protein sequence ID" value="KND04235.1"/>
    <property type="molecule type" value="Genomic_DNA"/>
</dbReference>
<feature type="coiled-coil region" evidence="1">
    <location>
        <begin position="474"/>
        <end position="512"/>
    </location>
</feature>
<feature type="coiled-coil region" evidence="1">
    <location>
        <begin position="563"/>
        <end position="590"/>
    </location>
</feature>